<evidence type="ECO:0000313" key="2">
    <source>
        <dbReference type="Proteomes" id="UP001623348"/>
    </source>
</evidence>
<dbReference type="AlphaFoldDB" id="A0ABC9WB26"/>
<dbReference type="EMBL" id="BAAFJT010000002">
    <property type="protein sequence ID" value="GAB0182563.1"/>
    <property type="molecule type" value="Genomic_DNA"/>
</dbReference>
<keyword evidence="2" id="KW-1185">Reference proteome</keyword>
<dbReference type="Proteomes" id="UP001623348">
    <property type="component" value="Unassembled WGS sequence"/>
</dbReference>
<sequence length="90" mass="10161">MGNPYQPALLQDRKESDACWGMPVPVLLSGNTHMQWPYARGFGVPAWTSWCYGSDWTARFPEITEKSSGLIAIMQAEQSPRTLSRSYVHI</sequence>
<evidence type="ECO:0000313" key="1">
    <source>
        <dbReference type="EMBL" id="GAB0182563.1"/>
    </source>
</evidence>
<comment type="caution">
    <text evidence="1">The sequence shown here is derived from an EMBL/GenBank/DDBJ whole genome shotgun (WGS) entry which is preliminary data.</text>
</comment>
<reference evidence="1 2" key="1">
    <citation type="submission" date="2024-06" db="EMBL/GenBank/DDBJ databases">
        <title>The draft genome of Grus japonensis, version 3.</title>
        <authorList>
            <person name="Nabeshima K."/>
            <person name="Suzuki S."/>
            <person name="Onuma M."/>
        </authorList>
    </citation>
    <scope>NUCLEOTIDE SEQUENCE [LARGE SCALE GENOMIC DNA]</scope>
    <source>
        <strain evidence="1 2">451A</strain>
    </source>
</reference>
<name>A0ABC9WB26_GRUJA</name>
<protein>
    <submittedName>
        <fullName evidence="1">Uncharacterized protein</fullName>
    </submittedName>
</protein>
<proteinExistence type="predicted"/>
<gene>
    <name evidence="1" type="ORF">GRJ2_000721600</name>
</gene>
<organism evidence="1 2">
    <name type="scientific">Grus japonensis</name>
    <name type="common">Japanese crane</name>
    <name type="synonym">Red-crowned crane</name>
    <dbReference type="NCBI Taxonomy" id="30415"/>
    <lineage>
        <taxon>Eukaryota</taxon>
        <taxon>Metazoa</taxon>
        <taxon>Chordata</taxon>
        <taxon>Craniata</taxon>
        <taxon>Vertebrata</taxon>
        <taxon>Euteleostomi</taxon>
        <taxon>Archelosauria</taxon>
        <taxon>Archosauria</taxon>
        <taxon>Dinosauria</taxon>
        <taxon>Saurischia</taxon>
        <taxon>Theropoda</taxon>
        <taxon>Coelurosauria</taxon>
        <taxon>Aves</taxon>
        <taxon>Neognathae</taxon>
        <taxon>Neoaves</taxon>
        <taxon>Gruiformes</taxon>
        <taxon>Gruidae</taxon>
        <taxon>Grus</taxon>
    </lineage>
</organism>
<accession>A0ABC9WB26</accession>